<keyword evidence="1" id="KW-0418">Kinase</keyword>
<dbReference type="STRING" id="44742.AXF13_07515"/>
<gene>
    <name evidence="1" type="ORF">AXF13_07515</name>
</gene>
<protein>
    <submittedName>
        <fullName evidence="1">Serine/threonine protein kinase</fullName>
    </submittedName>
</protein>
<dbReference type="Proteomes" id="UP000069241">
    <property type="component" value="Chromosome"/>
</dbReference>
<keyword evidence="1" id="KW-0808">Transferase</keyword>
<keyword evidence="1" id="KW-0723">Serine/threonine-protein kinase</keyword>
<sequence length="184" mass="19225">MSKKQLSAAQGIEAACILFQLNSKTADILRLAENAGLPSAYAHGPEQARLRAEWLAFVHAVVTAGLMQHAPNSVLAGYLRETGNLLRAAETDAPAESNNAATAGTLAQADFVDGPFAAYMALLGHGEQAGCPDLFCRRLAEGAAPGVAAEPVADARAQARLAAAMALVISAVWDKLEEYEILPD</sequence>
<name>A0A109W485_9BACT</name>
<evidence type="ECO:0000313" key="2">
    <source>
        <dbReference type="Proteomes" id="UP000069241"/>
    </source>
</evidence>
<dbReference type="EMBL" id="CP014229">
    <property type="protein sequence ID" value="AMD89976.1"/>
    <property type="molecule type" value="Genomic_DNA"/>
</dbReference>
<organism evidence="1 2">
    <name type="scientific">Desulfovibrio fairfieldensis</name>
    <dbReference type="NCBI Taxonomy" id="44742"/>
    <lineage>
        <taxon>Bacteria</taxon>
        <taxon>Pseudomonadati</taxon>
        <taxon>Thermodesulfobacteriota</taxon>
        <taxon>Desulfovibrionia</taxon>
        <taxon>Desulfovibrionales</taxon>
        <taxon>Desulfovibrionaceae</taxon>
        <taxon>Desulfovibrio</taxon>
    </lineage>
</organism>
<proteinExistence type="predicted"/>
<dbReference type="GO" id="GO:0004674">
    <property type="term" value="F:protein serine/threonine kinase activity"/>
    <property type="evidence" value="ECO:0007669"/>
    <property type="project" value="UniProtKB-KW"/>
</dbReference>
<keyword evidence="2" id="KW-1185">Reference proteome</keyword>
<evidence type="ECO:0000313" key="1">
    <source>
        <dbReference type="EMBL" id="AMD89976.1"/>
    </source>
</evidence>
<reference evidence="2" key="1">
    <citation type="submission" date="2016-02" db="EMBL/GenBank/DDBJ databases">
        <authorList>
            <person name="Holder M.E."/>
            <person name="Ajami N.J."/>
            <person name="Petrosino J.F."/>
        </authorList>
    </citation>
    <scope>NUCLEOTIDE SEQUENCE [LARGE SCALE GENOMIC DNA]</scope>
    <source>
        <strain evidence="2">CCUG 45958</strain>
    </source>
</reference>
<dbReference type="AlphaFoldDB" id="A0A109W485"/>
<accession>A0A109W485</accession>
<dbReference type="RefSeq" id="WP_062252271.1">
    <property type="nucleotide sequence ID" value="NZ_CP014229.1"/>
</dbReference>
<dbReference type="KEGG" id="dfi:AXF13_07515"/>